<dbReference type="Gene3D" id="2.160.10.10">
    <property type="entry name" value="Hexapeptide repeat proteins"/>
    <property type="match status" value="1"/>
</dbReference>
<evidence type="ECO:0000313" key="3">
    <source>
        <dbReference type="Proteomes" id="UP000031192"/>
    </source>
</evidence>
<keyword evidence="3" id="KW-1185">Reference proteome</keyword>
<gene>
    <name evidence="2" type="ORF">MGU_07646</name>
</gene>
<reference evidence="2 3" key="1">
    <citation type="journal article" date="2014" name="Proc. Natl. Acad. Sci. U.S.A.">
        <title>Trajectory and genomic determinants of fungal-pathogen speciation and host adaptation.</title>
        <authorList>
            <person name="Hu X."/>
            <person name="Xiao G."/>
            <person name="Zheng P."/>
            <person name="Shang Y."/>
            <person name="Su Y."/>
            <person name="Zhang X."/>
            <person name="Liu X."/>
            <person name="Zhan S."/>
            <person name="St Leger R.J."/>
            <person name="Wang C."/>
        </authorList>
    </citation>
    <scope>NUCLEOTIDE SEQUENCE [LARGE SCALE GENOMIC DNA]</scope>
    <source>
        <strain evidence="2 3">ARSEF 977</strain>
    </source>
</reference>
<dbReference type="SUPFAM" id="SSF51161">
    <property type="entry name" value="Trimeric LpxA-like enzymes"/>
    <property type="match status" value="1"/>
</dbReference>
<dbReference type="InterPro" id="IPR001451">
    <property type="entry name" value="Hexapep"/>
</dbReference>
<protein>
    <submittedName>
        <fullName evidence="2">Nodulation protein L</fullName>
    </submittedName>
</protein>
<dbReference type="HOGENOM" id="CLU_051638_3_1_1"/>
<accession>A0A0B4HZG6</accession>
<comment type="caution">
    <text evidence="2">The sequence shown here is derived from an EMBL/GenBank/DDBJ whole genome shotgun (WGS) entry which is preliminary data.</text>
</comment>
<dbReference type="Proteomes" id="UP000031192">
    <property type="component" value="Unassembled WGS sequence"/>
</dbReference>
<dbReference type="AlphaFoldDB" id="A0A0B4HZG6"/>
<dbReference type="InterPro" id="IPR051159">
    <property type="entry name" value="Hexapeptide_acetyltransf"/>
</dbReference>
<feature type="compositionally biased region" description="Polar residues" evidence="1">
    <location>
        <begin position="1"/>
        <end position="16"/>
    </location>
</feature>
<organism evidence="2 3">
    <name type="scientific">Metarhizium guizhouense (strain ARSEF 977)</name>
    <dbReference type="NCBI Taxonomy" id="1276136"/>
    <lineage>
        <taxon>Eukaryota</taxon>
        <taxon>Fungi</taxon>
        <taxon>Dikarya</taxon>
        <taxon>Ascomycota</taxon>
        <taxon>Pezizomycotina</taxon>
        <taxon>Sordariomycetes</taxon>
        <taxon>Hypocreomycetidae</taxon>
        <taxon>Hypocreales</taxon>
        <taxon>Clavicipitaceae</taxon>
        <taxon>Metarhizium</taxon>
    </lineage>
</organism>
<dbReference type="EMBL" id="AZNH01000033">
    <property type="protein sequence ID" value="KID85224.1"/>
    <property type="molecule type" value="Genomic_DNA"/>
</dbReference>
<name>A0A0B4HZG6_METGA</name>
<evidence type="ECO:0000313" key="2">
    <source>
        <dbReference type="EMBL" id="KID85224.1"/>
    </source>
</evidence>
<dbReference type="PANTHER" id="PTHR23416">
    <property type="entry name" value="SIALIC ACID SYNTHASE-RELATED"/>
    <property type="match status" value="1"/>
</dbReference>
<evidence type="ECO:0000256" key="1">
    <source>
        <dbReference type="SAM" id="MobiDB-lite"/>
    </source>
</evidence>
<dbReference type="Pfam" id="PF00132">
    <property type="entry name" value="Hexapep"/>
    <property type="match status" value="1"/>
</dbReference>
<sequence length="174" mass="18436">MNQVAHPSRHSLTVNEQPLPPRPASEADDEALLAREPCVVAPVRAEYGLNFLLGEGTYLNWNCTFHDGAPVIIGARSVVGPNYSFYCGSHHLDPVVRNGDLGPFTEKPITVGEDCWIGGDVVILGGVTVGRGCTVGAGSVVTRDIPPFHLVAGSPARIIRKITTAIDETNKGLG</sequence>
<dbReference type="InterPro" id="IPR011004">
    <property type="entry name" value="Trimer_LpxA-like_sf"/>
</dbReference>
<dbReference type="PANTHER" id="PTHR23416:SF54">
    <property type="entry name" value="ACETYLTRANSFERASE, CYSE_LACA_LPXA_NODL FAMILY (AFU_ORTHOLOGUE AFUA_2G08430)-RELATED"/>
    <property type="match status" value="1"/>
</dbReference>
<feature type="region of interest" description="Disordered" evidence="1">
    <location>
        <begin position="1"/>
        <end position="28"/>
    </location>
</feature>
<proteinExistence type="predicted"/>
<dbReference type="GO" id="GO:0008374">
    <property type="term" value="F:O-acyltransferase activity"/>
    <property type="evidence" value="ECO:0007669"/>
    <property type="project" value="TreeGrafter"/>
</dbReference>